<dbReference type="EMBL" id="BAABIE010000013">
    <property type="protein sequence ID" value="GAA4754053.1"/>
    <property type="molecule type" value="Genomic_DNA"/>
</dbReference>
<comment type="caution">
    <text evidence="10">Lacks conserved residue(s) required for the propagation of feature annotation.</text>
</comment>
<dbReference type="PANTHER" id="PTHR28259:SF1">
    <property type="entry name" value="FLUORIDE EXPORT PROTEIN 1-RELATED"/>
    <property type="match status" value="1"/>
</dbReference>
<evidence type="ECO:0000256" key="4">
    <source>
        <dbReference type="ARBA" id="ARBA00022989"/>
    </source>
</evidence>
<reference evidence="12" key="1">
    <citation type="journal article" date="2019" name="Int. J. Syst. Evol. Microbiol.">
        <title>The Global Catalogue of Microorganisms (GCM) 10K type strain sequencing project: providing services to taxonomists for standard genome sequencing and annotation.</title>
        <authorList>
            <consortium name="The Broad Institute Genomics Platform"/>
            <consortium name="The Broad Institute Genome Sequencing Center for Infectious Disease"/>
            <person name="Wu L."/>
            <person name="Ma J."/>
        </authorList>
    </citation>
    <scope>NUCLEOTIDE SEQUENCE [LARGE SCALE GENOMIC DNA]</scope>
    <source>
        <strain evidence="12">JCM 18077</strain>
    </source>
</reference>
<keyword evidence="10" id="KW-0813">Transport</keyword>
<gene>
    <name evidence="10" type="primary">fluC</name>
    <name evidence="10" type="synonym">crcB</name>
    <name evidence="11" type="ORF">GCM10023217_26980</name>
</gene>
<organism evidence="11 12">
    <name type="scientific">Gordonia alkaliphila</name>
    <dbReference type="NCBI Taxonomy" id="1053547"/>
    <lineage>
        <taxon>Bacteria</taxon>
        <taxon>Bacillati</taxon>
        <taxon>Actinomycetota</taxon>
        <taxon>Actinomycetes</taxon>
        <taxon>Mycobacteriales</taxon>
        <taxon>Gordoniaceae</taxon>
        <taxon>Gordonia</taxon>
    </lineage>
</organism>
<dbReference type="RefSeq" id="WP_246996665.1">
    <property type="nucleotide sequence ID" value="NZ_BAABIE010000013.1"/>
</dbReference>
<comment type="catalytic activity">
    <reaction evidence="8">
        <text>fluoride(in) = fluoride(out)</text>
        <dbReference type="Rhea" id="RHEA:76159"/>
        <dbReference type="ChEBI" id="CHEBI:17051"/>
    </reaction>
    <physiologicalReaction direction="left-to-right" evidence="8">
        <dbReference type="Rhea" id="RHEA:76160"/>
    </physiologicalReaction>
</comment>
<keyword evidence="10" id="KW-0406">Ion transport</keyword>
<dbReference type="Pfam" id="PF02537">
    <property type="entry name" value="CRCB"/>
    <property type="match status" value="1"/>
</dbReference>
<comment type="similarity">
    <text evidence="7 10">Belongs to the fluoride channel Fluc/FEX (TC 1.A.43) family.</text>
</comment>
<keyword evidence="6 10" id="KW-0407">Ion channel</keyword>
<keyword evidence="3 10" id="KW-0812">Transmembrane</keyword>
<keyword evidence="2 10" id="KW-1003">Cell membrane</keyword>
<name>A0ABP8ZE94_9ACTN</name>
<keyword evidence="5 10" id="KW-0472">Membrane</keyword>
<dbReference type="HAMAP" id="MF_00454">
    <property type="entry name" value="FluC"/>
    <property type="match status" value="1"/>
</dbReference>
<comment type="function">
    <text evidence="9 10">Fluoride-specific ion channel. Important for reducing fluoride concentration in the cell, thus reducing its toxicity.</text>
</comment>
<evidence type="ECO:0000256" key="1">
    <source>
        <dbReference type="ARBA" id="ARBA00004651"/>
    </source>
</evidence>
<protein>
    <recommendedName>
        <fullName evidence="10">Fluoride-specific ion channel FluC</fullName>
    </recommendedName>
</protein>
<evidence type="ECO:0000256" key="7">
    <source>
        <dbReference type="ARBA" id="ARBA00035120"/>
    </source>
</evidence>
<evidence type="ECO:0000256" key="3">
    <source>
        <dbReference type="ARBA" id="ARBA00022692"/>
    </source>
</evidence>
<evidence type="ECO:0000256" key="10">
    <source>
        <dbReference type="HAMAP-Rule" id="MF_00454"/>
    </source>
</evidence>
<sequence length="125" mass="12612">MSVWLLLGVGVFGGLGALLRYGQDTLVRSWAGPAFPWGTVSINVVGSFVLGFLTGLAIFSGDGAEWGIVLSSGMCAGYTTFSTAMYDVATLARGGRWRAAAAALFGTLVAAVAAAALGVAAASLF</sequence>
<dbReference type="InterPro" id="IPR003691">
    <property type="entry name" value="FluC"/>
</dbReference>
<feature type="transmembrane region" description="Helical" evidence="10">
    <location>
        <begin position="66"/>
        <end position="89"/>
    </location>
</feature>
<proteinExistence type="inferred from homology"/>
<feature type="transmembrane region" description="Helical" evidence="10">
    <location>
        <begin position="6"/>
        <end position="22"/>
    </location>
</feature>
<evidence type="ECO:0000256" key="5">
    <source>
        <dbReference type="ARBA" id="ARBA00023136"/>
    </source>
</evidence>
<keyword evidence="4 10" id="KW-1133">Transmembrane helix</keyword>
<keyword evidence="12" id="KW-1185">Reference proteome</keyword>
<comment type="subcellular location">
    <subcellularLocation>
        <location evidence="1 10">Cell membrane</location>
        <topology evidence="1 10">Multi-pass membrane protein</topology>
    </subcellularLocation>
</comment>
<accession>A0ABP8ZE94</accession>
<evidence type="ECO:0000313" key="11">
    <source>
        <dbReference type="EMBL" id="GAA4754053.1"/>
    </source>
</evidence>
<dbReference type="Proteomes" id="UP001500822">
    <property type="component" value="Unassembled WGS sequence"/>
</dbReference>
<evidence type="ECO:0000256" key="6">
    <source>
        <dbReference type="ARBA" id="ARBA00023303"/>
    </source>
</evidence>
<evidence type="ECO:0000256" key="9">
    <source>
        <dbReference type="ARBA" id="ARBA00049940"/>
    </source>
</evidence>
<feature type="transmembrane region" description="Helical" evidence="10">
    <location>
        <begin position="101"/>
        <end position="124"/>
    </location>
</feature>
<dbReference type="PANTHER" id="PTHR28259">
    <property type="entry name" value="FLUORIDE EXPORT PROTEIN 1-RELATED"/>
    <property type="match status" value="1"/>
</dbReference>
<evidence type="ECO:0000256" key="2">
    <source>
        <dbReference type="ARBA" id="ARBA00022475"/>
    </source>
</evidence>
<evidence type="ECO:0000313" key="12">
    <source>
        <dbReference type="Proteomes" id="UP001500822"/>
    </source>
</evidence>
<evidence type="ECO:0000256" key="8">
    <source>
        <dbReference type="ARBA" id="ARBA00035585"/>
    </source>
</evidence>
<comment type="caution">
    <text evidence="11">The sequence shown here is derived from an EMBL/GenBank/DDBJ whole genome shotgun (WGS) entry which is preliminary data.</text>
</comment>
<feature type="transmembrane region" description="Helical" evidence="10">
    <location>
        <begin position="34"/>
        <end position="60"/>
    </location>
</feature>